<reference evidence="1 2" key="1">
    <citation type="submission" date="2017-01" db="EMBL/GenBank/DDBJ databases">
        <title>Genome sequence of Rhodoferax antarcticus ANT.BR, a psychrophilic purple nonsulfur bacterium from an Antarctic microbial mat.</title>
        <authorList>
            <person name="Baker J."/>
            <person name="Riester C."/>
            <person name="Skinner B."/>
            <person name="Newell A."/>
            <person name="Swingley W."/>
            <person name="Madigan M."/>
            <person name="Jung D."/>
            <person name="Asao M."/>
            <person name="Chen M."/>
            <person name="Loughlin P."/>
            <person name="Pan H."/>
            <person name="Lin S."/>
            <person name="Li N."/>
            <person name="Shaw J."/>
            <person name="Prado M."/>
            <person name="Sherman C."/>
            <person name="Li X."/>
            <person name="Tang J."/>
            <person name="Blankenship R."/>
            <person name="Zhao T."/>
            <person name="Touchman J."/>
            <person name="Sattley M."/>
        </authorList>
    </citation>
    <scope>NUCLEOTIDE SEQUENCE [LARGE SCALE GENOMIC DNA]</scope>
    <source>
        <strain evidence="1 2">ANT.BR</strain>
    </source>
</reference>
<sequence>MSLRPPTPPPTFNSLGCTLEANATPDAGFQISQSGMH</sequence>
<dbReference type="AlphaFoldDB" id="A0A1Q8YF15"/>
<protein>
    <submittedName>
        <fullName evidence="1">Uncharacterized protein</fullName>
    </submittedName>
</protein>
<proteinExistence type="predicted"/>
<keyword evidence="2" id="KW-1185">Reference proteome</keyword>
<dbReference type="Proteomes" id="UP000185911">
    <property type="component" value="Unassembled WGS sequence"/>
</dbReference>
<dbReference type="EMBL" id="MSYM01000013">
    <property type="protein sequence ID" value="OLP06616.1"/>
    <property type="molecule type" value="Genomic_DNA"/>
</dbReference>
<organism evidence="1 2">
    <name type="scientific">Rhodoferax antarcticus ANT.BR</name>
    <dbReference type="NCBI Taxonomy" id="1111071"/>
    <lineage>
        <taxon>Bacteria</taxon>
        <taxon>Pseudomonadati</taxon>
        <taxon>Pseudomonadota</taxon>
        <taxon>Betaproteobacteria</taxon>
        <taxon>Burkholderiales</taxon>
        <taxon>Comamonadaceae</taxon>
        <taxon>Rhodoferax</taxon>
    </lineage>
</organism>
<name>A0A1Q8YF15_9BURK</name>
<gene>
    <name evidence="1" type="ORF">BLL52_2852</name>
</gene>
<evidence type="ECO:0000313" key="1">
    <source>
        <dbReference type="EMBL" id="OLP06616.1"/>
    </source>
</evidence>
<evidence type="ECO:0000313" key="2">
    <source>
        <dbReference type="Proteomes" id="UP000185911"/>
    </source>
</evidence>
<accession>A0A1Q8YF15</accession>
<comment type="caution">
    <text evidence="1">The sequence shown here is derived from an EMBL/GenBank/DDBJ whole genome shotgun (WGS) entry which is preliminary data.</text>
</comment>